<dbReference type="Gene3D" id="3.30.70.330">
    <property type="match status" value="1"/>
</dbReference>
<dbReference type="InterPro" id="IPR012677">
    <property type="entry name" value="Nucleotide-bd_a/b_plait_sf"/>
</dbReference>
<name>A0A161HYN8_9BACL</name>
<dbReference type="KEGG" id="aamy:GFC30_1436"/>
<dbReference type="EMBL" id="CP015438">
    <property type="protein sequence ID" value="ANB61230.1"/>
    <property type="molecule type" value="Genomic_DNA"/>
</dbReference>
<dbReference type="OrthoDB" id="9812787at2"/>
<keyword evidence="4" id="KW-1185">Reference proteome</keyword>
<sequence length="257" mass="29553">MNIYQHFRKEEHHFIDQVIEWRESVHTNYSPRLTDFLDPREQEIVKLVIGDDEDVCVSFFGGASFVERKRALLYPPYFQPEEEDFQLALFSLHYPRKFISLTHRQVLGTLMSLGVKRSKFGDVLMKEDDVQFLVAKEIASYVQLHLQAVGKTKVTVEEKPLTEIIVLNEQWNEATITVSSLRVDAVVAQAFGASRQHVQTLIANGLIKINWKIVEQAHAECKEGDTISARGLGRLKLFSIDGKTKKDRFRLHIGTQK</sequence>
<dbReference type="PANTHER" id="PTHR13633">
    <property type="entry name" value="MITOCHONDRIAL TRANSCRIPTION RESCUE FACTOR 1"/>
    <property type="match status" value="1"/>
</dbReference>
<dbReference type="Gene3D" id="3.30.1370.160">
    <property type="match status" value="1"/>
</dbReference>
<dbReference type="Gene3D" id="3.10.290.10">
    <property type="entry name" value="RNA-binding S4 domain"/>
    <property type="match status" value="1"/>
</dbReference>
<feature type="domain" description="RNA-binding S4" evidence="2">
    <location>
        <begin position="181"/>
        <end position="238"/>
    </location>
</feature>
<gene>
    <name evidence="3" type="ORF">GFC30_1436</name>
</gene>
<dbReference type="InterPro" id="IPR002942">
    <property type="entry name" value="S4_RNA-bd"/>
</dbReference>
<dbReference type="Pfam" id="PF21278">
    <property type="entry name" value="YlmH_1st"/>
    <property type="match status" value="1"/>
</dbReference>
<dbReference type="GO" id="GO:0003723">
    <property type="term" value="F:RNA binding"/>
    <property type="evidence" value="ECO:0007669"/>
    <property type="project" value="UniProtKB-KW"/>
</dbReference>
<proteinExistence type="predicted"/>
<reference evidence="3 4" key="1">
    <citation type="journal article" date="2006" name="Syst. Appl. Microbiol.">
        <title>Anoxybacillus amylolyticus sp. nov., a thermophilic amylase producing bacterium isolated from Mount Rittmann (Antarctica).</title>
        <authorList>
            <person name="Poli A."/>
            <person name="Esposito E."/>
            <person name="Lama L."/>
            <person name="Orlando P."/>
            <person name="Nicolaus G."/>
            <person name="de Appolonia F."/>
            <person name="Gambacorta A."/>
            <person name="Nicolaus B."/>
        </authorList>
    </citation>
    <scope>NUCLEOTIDE SEQUENCE [LARGE SCALE GENOMIC DNA]</scope>
    <source>
        <strain evidence="3 4">DSM 15939</strain>
    </source>
</reference>
<dbReference type="Pfam" id="PF01479">
    <property type="entry name" value="S4"/>
    <property type="match status" value="1"/>
</dbReference>
<dbReference type="SMART" id="SM00363">
    <property type="entry name" value="S4"/>
    <property type="match status" value="1"/>
</dbReference>
<protein>
    <submittedName>
        <fullName evidence="3">S4 domain protein</fullName>
    </submittedName>
</protein>
<dbReference type="InterPro" id="IPR036986">
    <property type="entry name" value="S4_RNA-bd_sf"/>
</dbReference>
<dbReference type="Proteomes" id="UP000076865">
    <property type="component" value="Chromosome"/>
</dbReference>
<dbReference type="InterPro" id="IPR040591">
    <property type="entry name" value="RqcP2_RBD"/>
</dbReference>
<evidence type="ECO:0000313" key="4">
    <source>
        <dbReference type="Proteomes" id="UP000076865"/>
    </source>
</evidence>
<dbReference type="CDD" id="cd00165">
    <property type="entry name" value="S4"/>
    <property type="match status" value="1"/>
</dbReference>
<dbReference type="Pfam" id="PF17774">
    <property type="entry name" value="YlmH_RBD"/>
    <property type="match status" value="1"/>
</dbReference>
<evidence type="ECO:0000259" key="2">
    <source>
        <dbReference type="SMART" id="SM00363"/>
    </source>
</evidence>
<evidence type="ECO:0000256" key="1">
    <source>
        <dbReference type="PROSITE-ProRule" id="PRU00182"/>
    </source>
</evidence>
<accession>A0A161HYN8</accession>
<dbReference type="AlphaFoldDB" id="A0A161HYN8"/>
<dbReference type="PROSITE" id="PS50889">
    <property type="entry name" value="S4"/>
    <property type="match status" value="1"/>
</dbReference>
<dbReference type="SUPFAM" id="SSF55174">
    <property type="entry name" value="Alpha-L RNA-binding motif"/>
    <property type="match status" value="1"/>
</dbReference>
<dbReference type="RefSeq" id="WP_066323617.1">
    <property type="nucleotide sequence ID" value="NZ_CP015438.1"/>
</dbReference>
<keyword evidence="1" id="KW-0694">RNA-binding</keyword>
<evidence type="ECO:0000313" key="3">
    <source>
        <dbReference type="EMBL" id="ANB61230.1"/>
    </source>
</evidence>
<organism evidence="3 4">
    <name type="scientific">Anoxybacteroides amylolyticum</name>
    <dbReference type="NCBI Taxonomy" id="294699"/>
    <lineage>
        <taxon>Bacteria</taxon>
        <taxon>Bacillati</taxon>
        <taxon>Bacillota</taxon>
        <taxon>Bacilli</taxon>
        <taxon>Bacillales</taxon>
        <taxon>Anoxybacillaceae</taxon>
        <taxon>Anoxybacteroides</taxon>
    </lineage>
</organism>
<dbReference type="PATRIC" id="fig|294699.3.peg.1457"/>
<dbReference type="PANTHER" id="PTHR13633:SF3">
    <property type="entry name" value="MITOCHONDRIAL TRANSCRIPTION RESCUE FACTOR 1"/>
    <property type="match status" value="1"/>
</dbReference>
<dbReference type="InterPro" id="IPR048443">
    <property type="entry name" value="RqcP2_N"/>
</dbReference>